<feature type="compositionally biased region" description="Basic and acidic residues" evidence="1">
    <location>
        <begin position="53"/>
        <end position="87"/>
    </location>
</feature>
<proteinExistence type="predicted"/>
<feature type="non-terminal residue" evidence="2">
    <location>
        <position position="87"/>
    </location>
</feature>
<reference evidence="2" key="1">
    <citation type="submission" date="2021-02" db="EMBL/GenBank/DDBJ databases">
        <authorList>
            <person name="Nowell W R."/>
        </authorList>
    </citation>
    <scope>NUCLEOTIDE SEQUENCE</scope>
</reference>
<protein>
    <submittedName>
        <fullName evidence="2">Uncharacterized protein</fullName>
    </submittedName>
</protein>
<gene>
    <name evidence="2" type="ORF">SMN809_LOCUS14725</name>
</gene>
<feature type="region of interest" description="Disordered" evidence="1">
    <location>
        <begin position="52"/>
        <end position="87"/>
    </location>
</feature>
<evidence type="ECO:0000313" key="2">
    <source>
        <dbReference type="EMBL" id="CAF4052334.1"/>
    </source>
</evidence>
<dbReference type="AlphaFoldDB" id="A0A8S2PGH4"/>
<name>A0A8S2PGH4_9BILA</name>
<feature type="region of interest" description="Disordered" evidence="1">
    <location>
        <begin position="1"/>
        <end position="37"/>
    </location>
</feature>
<dbReference type="EMBL" id="CAJOBI010006141">
    <property type="protein sequence ID" value="CAF4052334.1"/>
    <property type="molecule type" value="Genomic_DNA"/>
</dbReference>
<accession>A0A8S2PGH4</accession>
<evidence type="ECO:0000256" key="1">
    <source>
        <dbReference type="SAM" id="MobiDB-lite"/>
    </source>
</evidence>
<evidence type="ECO:0000313" key="3">
    <source>
        <dbReference type="Proteomes" id="UP000676336"/>
    </source>
</evidence>
<organism evidence="2 3">
    <name type="scientific">Rotaria magnacalcarata</name>
    <dbReference type="NCBI Taxonomy" id="392030"/>
    <lineage>
        <taxon>Eukaryota</taxon>
        <taxon>Metazoa</taxon>
        <taxon>Spiralia</taxon>
        <taxon>Gnathifera</taxon>
        <taxon>Rotifera</taxon>
        <taxon>Eurotatoria</taxon>
        <taxon>Bdelloidea</taxon>
        <taxon>Philodinida</taxon>
        <taxon>Philodinidae</taxon>
        <taxon>Rotaria</taxon>
    </lineage>
</organism>
<sequence length="87" mass="10096">MALTRQLHKQQGGSSGTTSWIANQNARREQEADRTLRERQLAQGRIEAEMQEFEAKASTKRNIREQARVERDRATEESIIRAQTEKK</sequence>
<feature type="compositionally biased region" description="Polar residues" evidence="1">
    <location>
        <begin position="9"/>
        <end position="25"/>
    </location>
</feature>
<dbReference type="Proteomes" id="UP000676336">
    <property type="component" value="Unassembled WGS sequence"/>
</dbReference>
<comment type="caution">
    <text evidence="2">The sequence shown here is derived from an EMBL/GenBank/DDBJ whole genome shotgun (WGS) entry which is preliminary data.</text>
</comment>
<feature type="compositionally biased region" description="Basic and acidic residues" evidence="1">
    <location>
        <begin position="26"/>
        <end position="37"/>
    </location>
</feature>